<name>A0A7D3XVE3_9BACT</name>
<dbReference type="GO" id="GO:0005524">
    <property type="term" value="F:ATP binding"/>
    <property type="evidence" value="ECO:0007669"/>
    <property type="project" value="UniProtKB-KW"/>
</dbReference>
<evidence type="ECO:0000256" key="2">
    <source>
        <dbReference type="PIRSR" id="PIRSR004976-51"/>
    </source>
</evidence>
<dbReference type="GO" id="GO:0016740">
    <property type="term" value="F:transferase activity"/>
    <property type="evidence" value="ECO:0007669"/>
    <property type="project" value="UniProtKB-KW"/>
</dbReference>
<reference evidence="4 5" key="1">
    <citation type="submission" date="2019-07" db="EMBL/GenBank/DDBJ databases">
        <title>Thalassofilum flectens gen. nov., sp. nov., a novel moderate thermophilic anaerobe from a shallow sea hot spring in Kunashir Island (Russia), representing a new family in the order Bacteroidales, and proposal of Thalassofilacea fam. nov.</title>
        <authorList>
            <person name="Kochetkova T.V."/>
            <person name="Podosokorskaya O.A."/>
            <person name="Novikov A."/>
            <person name="Elcheninov A.G."/>
            <person name="Toshchakov S.V."/>
            <person name="Kublanov I.V."/>
        </authorList>
    </citation>
    <scope>NUCLEOTIDE SEQUENCE [LARGE SCALE GENOMIC DNA]</scope>
    <source>
        <strain evidence="4 5">38-H</strain>
    </source>
</reference>
<feature type="binding site" evidence="2">
    <location>
        <position position="65"/>
    </location>
    <ligand>
        <name>ATP</name>
        <dbReference type="ChEBI" id="CHEBI:30616"/>
    </ligand>
</feature>
<proteinExistence type="predicted"/>
<dbReference type="PIRSF" id="PIRSF004976">
    <property type="entry name" value="ATPase_YdaO"/>
    <property type="match status" value="1"/>
</dbReference>
<dbReference type="InterPro" id="IPR011063">
    <property type="entry name" value="TilS/TtcA_N"/>
</dbReference>
<evidence type="ECO:0000313" key="4">
    <source>
        <dbReference type="EMBL" id="QKG79848.1"/>
    </source>
</evidence>
<dbReference type="CDD" id="cd24138">
    <property type="entry name" value="TtcA-like"/>
    <property type="match status" value="1"/>
</dbReference>
<dbReference type="EMBL" id="CP041345">
    <property type="protein sequence ID" value="QKG79848.1"/>
    <property type="molecule type" value="Genomic_DNA"/>
</dbReference>
<sequence>MASRYIIKKLEGKVKQAIYGYNLIGNGDSVMVGLSGGKDSYALLDLLVTSRRSLPIKFKLHACHVQASDMTYRADIEFMEQYCAANDVELHIREINVDYNPNDRKPACFICSWKRRKMLFTTARENGCNKLALGHHLDDAIETLLLNMINHSSISSIPPKLSMFKGELFLIRPLTTCLDREMVKYSQLKGFPTEKEQCQYDKDTHRSTVRELIRQMELINRDARENIYRSMQNIFDEYIVTKPKKKNQ</sequence>
<feature type="binding site" evidence="2">
    <location>
        <position position="139"/>
    </location>
    <ligand>
        <name>ATP</name>
        <dbReference type="ChEBI" id="CHEBI:30616"/>
    </ligand>
</feature>
<dbReference type="Proteomes" id="UP000500961">
    <property type="component" value="Chromosome"/>
</dbReference>
<dbReference type="AlphaFoldDB" id="A0A7D3XVE3"/>
<evidence type="ECO:0000259" key="3">
    <source>
        <dbReference type="Pfam" id="PF01171"/>
    </source>
</evidence>
<protein>
    <submittedName>
        <fullName evidence="4">tRNA 2-thiocytidine(32) synthetase TtcA</fullName>
    </submittedName>
</protein>
<organism evidence="4 5">
    <name type="scientific">Tenuifilum thalassicum</name>
    <dbReference type="NCBI Taxonomy" id="2590900"/>
    <lineage>
        <taxon>Bacteria</taxon>
        <taxon>Pseudomonadati</taxon>
        <taxon>Bacteroidota</taxon>
        <taxon>Bacteroidia</taxon>
        <taxon>Bacteroidales</taxon>
        <taxon>Tenuifilaceae</taxon>
        <taxon>Tenuifilum</taxon>
    </lineage>
</organism>
<gene>
    <name evidence="4" type="ORF">FHG85_06095</name>
</gene>
<accession>A0A7D3XVE3</accession>
<keyword evidence="2" id="KW-0547">Nucleotide-binding</keyword>
<dbReference type="InterPro" id="IPR035107">
    <property type="entry name" value="tRNA_thiolation_TtcA_Ctu1"/>
</dbReference>
<evidence type="ECO:0000313" key="5">
    <source>
        <dbReference type="Proteomes" id="UP000500961"/>
    </source>
</evidence>
<keyword evidence="5" id="KW-1185">Reference proteome</keyword>
<dbReference type="PANTHER" id="PTHR43686">
    <property type="entry name" value="SULFURTRANSFERASE-RELATED"/>
    <property type="match status" value="1"/>
</dbReference>
<dbReference type="RefSeq" id="WP_173074000.1">
    <property type="nucleotide sequence ID" value="NZ_CP041345.1"/>
</dbReference>
<keyword evidence="1" id="KW-0808">Transferase</keyword>
<feature type="binding site" evidence="2">
    <location>
        <position position="134"/>
    </location>
    <ligand>
        <name>ATP</name>
        <dbReference type="ChEBI" id="CHEBI:30616"/>
    </ligand>
</feature>
<dbReference type="InterPro" id="IPR014729">
    <property type="entry name" value="Rossmann-like_a/b/a_fold"/>
</dbReference>
<feature type="binding site" evidence="2">
    <location>
        <begin position="33"/>
        <end position="35"/>
    </location>
    <ligand>
        <name>ATP</name>
        <dbReference type="ChEBI" id="CHEBI:30616"/>
    </ligand>
</feature>
<dbReference type="SUPFAM" id="SSF52402">
    <property type="entry name" value="Adenine nucleotide alpha hydrolases-like"/>
    <property type="match status" value="1"/>
</dbReference>
<feature type="domain" description="tRNA(Ile)-lysidine/2-thiocytidine synthase N-terminal" evidence="3">
    <location>
        <begin position="30"/>
        <end position="211"/>
    </location>
</feature>
<keyword evidence="2" id="KW-0067">ATP-binding</keyword>
<dbReference type="KEGG" id="ttz:FHG85_06095"/>
<dbReference type="Gene3D" id="3.40.50.620">
    <property type="entry name" value="HUPs"/>
    <property type="match status" value="1"/>
</dbReference>
<dbReference type="GO" id="GO:0008033">
    <property type="term" value="P:tRNA processing"/>
    <property type="evidence" value="ECO:0007669"/>
    <property type="project" value="InterPro"/>
</dbReference>
<feature type="binding site" evidence="2">
    <location>
        <position position="39"/>
    </location>
    <ligand>
        <name>ATP</name>
        <dbReference type="ChEBI" id="CHEBI:30616"/>
    </ligand>
</feature>
<dbReference type="PANTHER" id="PTHR43686:SF1">
    <property type="entry name" value="AMINOTRAN_5 DOMAIN-CONTAINING PROTEIN"/>
    <property type="match status" value="1"/>
</dbReference>
<dbReference type="Pfam" id="PF01171">
    <property type="entry name" value="ATP_bind_3"/>
    <property type="match status" value="1"/>
</dbReference>
<evidence type="ECO:0000256" key="1">
    <source>
        <dbReference type="ARBA" id="ARBA00022679"/>
    </source>
</evidence>